<accession>A0A4Q7PFW0</accession>
<name>A0A4Q7PFW0_9FLAO</name>
<reference evidence="2 3" key="1">
    <citation type="submission" date="2019-02" db="EMBL/GenBank/DDBJ databases">
        <title>Genomic Encyclopedia of Type Strains, Phase IV (KMG-IV): sequencing the most valuable type-strain genomes for metagenomic binning, comparative biology and taxonomic classification.</title>
        <authorList>
            <person name="Goeker M."/>
        </authorList>
    </citation>
    <scope>NUCLEOTIDE SEQUENCE [LARGE SCALE GENOMIC DNA]</scope>
    <source>
        <strain evidence="2 3">DSM 17196</strain>
    </source>
</reference>
<sequence length="43" mass="5026">MARNVVKILQAMQGMFIFFINTAMQFFDFSIRKEGTISHKKIS</sequence>
<keyword evidence="1" id="KW-1133">Transmembrane helix</keyword>
<gene>
    <name evidence="2" type="ORF">EV197_0574</name>
</gene>
<keyword evidence="1" id="KW-0812">Transmembrane</keyword>
<organism evidence="2 3">
    <name type="scientific">Aquimarina brevivitae</name>
    <dbReference type="NCBI Taxonomy" id="323412"/>
    <lineage>
        <taxon>Bacteria</taxon>
        <taxon>Pseudomonadati</taxon>
        <taxon>Bacteroidota</taxon>
        <taxon>Flavobacteriia</taxon>
        <taxon>Flavobacteriales</taxon>
        <taxon>Flavobacteriaceae</taxon>
        <taxon>Aquimarina</taxon>
    </lineage>
</organism>
<evidence type="ECO:0000256" key="1">
    <source>
        <dbReference type="SAM" id="Phobius"/>
    </source>
</evidence>
<keyword evidence="3" id="KW-1185">Reference proteome</keyword>
<protein>
    <submittedName>
        <fullName evidence="2">Uncharacterized protein</fullName>
    </submittedName>
</protein>
<dbReference type="EMBL" id="SGXE01000001">
    <property type="protein sequence ID" value="RZS99364.1"/>
    <property type="molecule type" value="Genomic_DNA"/>
</dbReference>
<dbReference type="AlphaFoldDB" id="A0A4Q7PFW0"/>
<keyword evidence="1" id="KW-0472">Membrane</keyword>
<evidence type="ECO:0000313" key="2">
    <source>
        <dbReference type="EMBL" id="RZS99364.1"/>
    </source>
</evidence>
<comment type="caution">
    <text evidence="2">The sequence shown here is derived from an EMBL/GenBank/DDBJ whole genome shotgun (WGS) entry which is preliminary data.</text>
</comment>
<proteinExistence type="predicted"/>
<dbReference type="Proteomes" id="UP000292262">
    <property type="component" value="Unassembled WGS sequence"/>
</dbReference>
<feature type="transmembrane region" description="Helical" evidence="1">
    <location>
        <begin position="12"/>
        <end position="31"/>
    </location>
</feature>
<evidence type="ECO:0000313" key="3">
    <source>
        <dbReference type="Proteomes" id="UP000292262"/>
    </source>
</evidence>